<evidence type="ECO:0000256" key="1">
    <source>
        <dbReference type="ARBA" id="ARBA00022603"/>
    </source>
</evidence>
<evidence type="ECO:0000256" key="2">
    <source>
        <dbReference type="ARBA" id="ARBA00022679"/>
    </source>
</evidence>
<dbReference type="AlphaFoldDB" id="A0A4R8S4M2"/>
<accession>A0A4R8S4M2</accession>
<dbReference type="Proteomes" id="UP000295117">
    <property type="component" value="Unassembled WGS sequence"/>
</dbReference>
<keyword evidence="1 5" id="KW-0489">Methyltransferase</keyword>
<dbReference type="Pfam" id="PF13649">
    <property type="entry name" value="Methyltransf_25"/>
    <property type="match status" value="1"/>
</dbReference>
<evidence type="ECO:0000259" key="4">
    <source>
        <dbReference type="Pfam" id="PF13649"/>
    </source>
</evidence>
<reference evidence="5 6" key="1">
    <citation type="journal article" date="2019" name="Sci. Rep.">
        <title>Extended insight into the Mycobacterium chelonae-abscessus complex through whole genome sequencing of Mycobacterium salmoniphilum outbreak and Mycobacterium salmoniphilum-like strains.</title>
        <authorList>
            <person name="Behra P.R.K."/>
            <person name="Das S."/>
            <person name="Pettersson B.M.F."/>
            <person name="Shirreff L."/>
            <person name="DuCote T."/>
            <person name="Jacobsson K.G."/>
            <person name="Ennis D.G."/>
            <person name="Kirsebom L.A."/>
        </authorList>
    </citation>
    <scope>NUCLEOTIDE SEQUENCE [LARGE SCALE GENOMIC DNA]</scope>
    <source>
        <strain evidence="5 6">DE 4585</strain>
    </source>
</reference>
<dbReference type="RefSeq" id="WP_134072472.1">
    <property type="nucleotide sequence ID" value="NZ_PECH01000008.1"/>
</dbReference>
<sequence length="206" mass="22419">MGSLYEMAYRFGVTPWEQASPDSGFVMQLRALLDQESVWPAVPTKALDMGCGTGDHSIELARRGWQVKGLDSVARAVEQAWSKARAAGVDAEFLQADVTNLPAAAGAGYRLILDVGCYHGLPSRGRIAYAQQVTTVADPDAILLMFAFSPGRRGPLPAGASRVDIEQTFMGWRVIGDELADSRGLAAPIRRTAPRWFRLIREAEVK</sequence>
<keyword evidence="2 5" id="KW-0808">Transferase</keyword>
<keyword evidence="3" id="KW-0949">S-adenosyl-L-methionine</keyword>
<organism evidence="5 6">
    <name type="scientific">Mycobacteroides salmoniphilum</name>
    <dbReference type="NCBI Taxonomy" id="404941"/>
    <lineage>
        <taxon>Bacteria</taxon>
        <taxon>Bacillati</taxon>
        <taxon>Actinomycetota</taxon>
        <taxon>Actinomycetes</taxon>
        <taxon>Mycobacteriales</taxon>
        <taxon>Mycobacteriaceae</taxon>
        <taxon>Mycobacteroides</taxon>
    </lineage>
</organism>
<name>A0A4R8S4M2_9MYCO</name>
<dbReference type="Gene3D" id="3.40.50.150">
    <property type="entry name" value="Vaccinia Virus protein VP39"/>
    <property type="match status" value="1"/>
</dbReference>
<evidence type="ECO:0000313" key="6">
    <source>
        <dbReference type="Proteomes" id="UP000295117"/>
    </source>
</evidence>
<comment type="caution">
    <text evidence="5">The sequence shown here is derived from an EMBL/GenBank/DDBJ whole genome shotgun (WGS) entry which is preliminary data.</text>
</comment>
<dbReference type="CDD" id="cd02440">
    <property type="entry name" value="AdoMet_MTases"/>
    <property type="match status" value="1"/>
</dbReference>
<dbReference type="PANTHER" id="PTHR43464:SF19">
    <property type="entry name" value="UBIQUINONE BIOSYNTHESIS O-METHYLTRANSFERASE, MITOCHONDRIAL"/>
    <property type="match status" value="1"/>
</dbReference>
<dbReference type="EMBL" id="PECH01000008">
    <property type="protein sequence ID" value="TDZ79984.1"/>
    <property type="molecule type" value="Genomic_DNA"/>
</dbReference>
<protein>
    <submittedName>
        <fullName evidence="5">Bifunctional 3-demethylubiquinone-9 3-methyltransferase/ 2-octaprenyl-6-hydroxy phenol methylase</fullName>
    </submittedName>
</protein>
<gene>
    <name evidence="5" type="ORF">DE4585_03733</name>
</gene>
<proteinExistence type="predicted"/>
<dbReference type="GO" id="GO:0032259">
    <property type="term" value="P:methylation"/>
    <property type="evidence" value="ECO:0007669"/>
    <property type="project" value="UniProtKB-KW"/>
</dbReference>
<evidence type="ECO:0000256" key="3">
    <source>
        <dbReference type="ARBA" id="ARBA00022691"/>
    </source>
</evidence>
<dbReference type="GO" id="GO:0008168">
    <property type="term" value="F:methyltransferase activity"/>
    <property type="evidence" value="ECO:0007669"/>
    <property type="project" value="UniProtKB-KW"/>
</dbReference>
<feature type="domain" description="Methyltransferase" evidence="4">
    <location>
        <begin position="47"/>
        <end position="139"/>
    </location>
</feature>
<dbReference type="InterPro" id="IPR041698">
    <property type="entry name" value="Methyltransf_25"/>
</dbReference>
<dbReference type="InterPro" id="IPR029063">
    <property type="entry name" value="SAM-dependent_MTases_sf"/>
</dbReference>
<dbReference type="PANTHER" id="PTHR43464">
    <property type="entry name" value="METHYLTRANSFERASE"/>
    <property type="match status" value="1"/>
</dbReference>
<dbReference type="SUPFAM" id="SSF53335">
    <property type="entry name" value="S-adenosyl-L-methionine-dependent methyltransferases"/>
    <property type="match status" value="1"/>
</dbReference>
<evidence type="ECO:0000313" key="5">
    <source>
        <dbReference type="EMBL" id="TDZ79984.1"/>
    </source>
</evidence>
<keyword evidence="5" id="KW-0830">Ubiquinone</keyword>